<keyword evidence="14" id="KW-1185">Reference proteome</keyword>
<reference evidence="15" key="1">
    <citation type="submission" date="2025-08" db="UniProtKB">
        <authorList>
            <consortium name="RefSeq"/>
        </authorList>
    </citation>
    <scope>IDENTIFICATION</scope>
</reference>
<keyword evidence="6" id="KW-0808">Transferase</keyword>
<dbReference type="PANTHER" id="PTHR23033:SF14">
    <property type="entry name" value="GLYCOPROTEIN-N-ACETYLGALACTOSAMINE 3-BETA-GALACTOSYLTRANSFERASE 1-RELATED"/>
    <property type="match status" value="1"/>
</dbReference>
<feature type="domain" description="Fringe-like glycosyltransferase" evidence="13">
    <location>
        <begin position="91"/>
        <end position="262"/>
    </location>
</feature>
<keyword evidence="7 12" id="KW-0812">Transmembrane</keyword>
<keyword evidence="9" id="KW-0735">Signal-anchor</keyword>
<evidence type="ECO:0000256" key="9">
    <source>
        <dbReference type="ARBA" id="ARBA00022968"/>
    </source>
</evidence>
<dbReference type="AlphaFoldDB" id="A0AB39ZIX7"/>
<organism evidence="14 15">
    <name type="scientific">Drosophila suzukii</name>
    <name type="common">Spotted-wing drosophila fruit fly</name>
    <dbReference type="NCBI Taxonomy" id="28584"/>
    <lineage>
        <taxon>Eukaryota</taxon>
        <taxon>Metazoa</taxon>
        <taxon>Ecdysozoa</taxon>
        <taxon>Arthropoda</taxon>
        <taxon>Hexapoda</taxon>
        <taxon>Insecta</taxon>
        <taxon>Pterygota</taxon>
        <taxon>Neoptera</taxon>
        <taxon>Endopterygota</taxon>
        <taxon>Diptera</taxon>
        <taxon>Brachycera</taxon>
        <taxon>Muscomorpha</taxon>
        <taxon>Ephydroidea</taxon>
        <taxon>Drosophilidae</taxon>
        <taxon>Drosophila</taxon>
        <taxon>Sophophora</taxon>
    </lineage>
</organism>
<evidence type="ECO:0000256" key="12">
    <source>
        <dbReference type="SAM" id="Phobius"/>
    </source>
</evidence>
<evidence type="ECO:0000256" key="2">
    <source>
        <dbReference type="ARBA" id="ARBA00004922"/>
    </source>
</evidence>
<name>A0AB39ZIX7_DROSZ</name>
<evidence type="ECO:0000256" key="6">
    <source>
        <dbReference type="ARBA" id="ARBA00022679"/>
    </source>
</evidence>
<dbReference type="InterPro" id="IPR026050">
    <property type="entry name" value="C1GALT1/C1GALT1_chp1"/>
</dbReference>
<evidence type="ECO:0000256" key="7">
    <source>
        <dbReference type="ARBA" id="ARBA00022692"/>
    </source>
</evidence>
<evidence type="ECO:0000256" key="11">
    <source>
        <dbReference type="ARBA" id="ARBA00023136"/>
    </source>
</evidence>
<comment type="subcellular location">
    <subcellularLocation>
        <location evidence="1">Membrane</location>
        <topology evidence="1">Single-pass type II membrane protein</topology>
    </subcellularLocation>
</comment>
<evidence type="ECO:0000256" key="10">
    <source>
        <dbReference type="ARBA" id="ARBA00022989"/>
    </source>
</evidence>
<evidence type="ECO:0000256" key="8">
    <source>
        <dbReference type="ARBA" id="ARBA00022741"/>
    </source>
</evidence>
<evidence type="ECO:0000313" key="15">
    <source>
        <dbReference type="RefSeq" id="XP_016936808.3"/>
    </source>
</evidence>
<dbReference type="Gene3D" id="3.90.550.50">
    <property type="match status" value="1"/>
</dbReference>
<gene>
    <name evidence="15" type="primary">tgy</name>
</gene>
<keyword evidence="5" id="KW-0328">Glycosyltransferase</keyword>
<evidence type="ECO:0000313" key="14">
    <source>
        <dbReference type="Proteomes" id="UP001652628"/>
    </source>
</evidence>
<dbReference type="RefSeq" id="XP_016936808.3">
    <property type="nucleotide sequence ID" value="XM_017081319.4"/>
</dbReference>
<dbReference type="GO" id="GO:0016263">
    <property type="term" value="F:glycoprotein-N-acetylgalactosamine 3-beta-galactosyltransferase activity"/>
    <property type="evidence" value="ECO:0007669"/>
    <property type="project" value="UniProtKB-EC"/>
</dbReference>
<evidence type="ECO:0000256" key="4">
    <source>
        <dbReference type="ARBA" id="ARBA00012557"/>
    </source>
</evidence>
<comment type="pathway">
    <text evidence="2">Protein modification; protein glycosylation.</text>
</comment>
<keyword evidence="10 12" id="KW-1133">Transmembrane helix</keyword>
<dbReference type="PANTHER" id="PTHR23033">
    <property type="entry name" value="BETA1,3-GALACTOSYLTRANSFERASE"/>
    <property type="match status" value="1"/>
</dbReference>
<evidence type="ECO:0000259" key="13">
    <source>
        <dbReference type="Pfam" id="PF02434"/>
    </source>
</evidence>
<keyword evidence="8" id="KW-0547">Nucleotide-binding</keyword>
<dbReference type="EC" id="2.4.1.122" evidence="4"/>
<sequence length="365" mass="42249">MDGEYITVENPSAFGAASSGKLRAAPRIRTNHLALLTLLLVSLVIILYAYWDVMVLTAGALPLARVAISSSRDPNDSNETLAEQLYREVRILCWVLTTPKYHKTRAVHVLRTWGKRCNKIYFMTSEPDDELPTVVLTKPDKYEVLWGKTKEAFTHIHEQMRDQADWFLKADDDTYVFLENLRYMLYPYSPETSIYFGFNYKMVGNHQKNESYMSGGSGYVLSREALRIFAEGQNDTTKCRQEDDHAEDVEMGRCLFNLGVKAGDSRDGQLRNRFYPVAPFVALLSGNMGLDFWLYKYAYYNARSCMDCLSEYPVAFHYVNNEQLYVYEYFNYQFQLAGRQQVPERLPKRIREEDLVIPESDNTVT</sequence>
<dbReference type="GO" id="GO:0016020">
    <property type="term" value="C:membrane"/>
    <property type="evidence" value="ECO:0007669"/>
    <property type="project" value="UniProtKB-SubCell"/>
</dbReference>
<evidence type="ECO:0000256" key="3">
    <source>
        <dbReference type="ARBA" id="ARBA00006462"/>
    </source>
</evidence>
<comment type="similarity">
    <text evidence="3">Belongs to the glycosyltransferase 31 family. Beta3-Gal-T subfamily.</text>
</comment>
<protein>
    <recommendedName>
        <fullName evidence="4">N-acetylgalactosaminide beta-1,3-galactosyltransferase</fullName>
        <ecNumber evidence="4">2.4.1.122</ecNumber>
    </recommendedName>
</protein>
<dbReference type="Pfam" id="PF02434">
    <property type="entry name" value="Fringe"/>
    <property type="match status" value="1"/>
</dbReference>
<dbReference type="Proteomes" id="UP001652628">
    <property type="component" value="Chromosome X"/>
</dbReference>
<evidence type="ECO:0000256" key="1">
    <source>
        <dbReference type="ARBA" id="ARBA00004606"/>
    </source>
</evidence>
<evidence type="ECO:0000256" key="5">
    <source>
        <dbReference type="ARBA" id="ARBA00022676"/>
    </source>
</evidence>
<dbReference type="InterPro" id="IPR003378">
    <property type="entry name" value="Fringe-like_glycosylTrfase"/>
</dbReference>
<accession>A0AB39ZIX7</accession>
<dbReference type="GeneID" id="108015080"/>
<keyword evidence="11 12" id="KW-0472">Membrane</keyword>
<dbReference type="GO" id="GO:0000166">
    <property type="term" value="F:nucleotide binding"/>
    <property type="evidence" value="ECO:0007669"/>
    <property type="project" value="UniProtKB-KW"/>
</dbReference>
<proteinExistence type="inferred from homology"/>
<feature type="transmembrane region" description="Helical" evidence="12">
    <location>
        <begin position="33"/>
        <end position="51"/>
    </location>
</feature>